<evidence type="ECO:0000259" key="1">
    <source>
        <dbReference type="Pfam" id="PF00078"/>
    </source>
</evidence>
<comment type="caution">
    <text evidence="2">The sequence shown here is derived from an EMBL/GenBank/DDBJ whole genome shotgun (WGS) entry which is preliminary data.</text>
</comment>
<dbReference type="InterPro" id="IPR000477">
    <property type="entry name" value="RT_dom"/>
</dbReference>
<name>A0A9Q1F8Y6_SYNKA</name>
<dbReference type="Pfam" id="PF00078">
    <property type="entry name" value="RVT_1"/>
    <property type="match status" value="1"/>
</dbReference>
<keyword evidence="3" id="KW-1185">Reference proteome</keyword>
<dbReference type="OrthoDB" id="8936366at2759"/>
<dbReference type="EMBL" id="JAINUF010000007">
    <property type="protein sequence ID" value="KAJ8353549.1"/>
    <property type="molecule type" value="Genomic_DNA"/>
</dbReference>
<dbReference type="Proteomes" id="UP001152622">
    <property type="component" value="Chromosome 7"/>
</dbReference>
<protein>
    <recommendedName>
        <fullName evidence="1">Reverse transcriptase domain-containing protein</fullName>
    </recommendedName>
</protein>
<feature type="domain" description="Reverse transcriptase" evidence="1">
    <location>
        <begin position="150"/>
        <end position="274"/>
    </location>
</feature>
<gene>
    <name evidence="2" type="ORF">SKAU_G00211160</name>
</gene>
<organism evidence="2 3">
    <name type="scientific">Synaphobranchus kaupii</name>
    <name type="common">Kaup's arrowtooth eel</name>
    <dbReference type="NCBI Taxonomy" id="118154"/>
    <lineage>
        <taxon>Eukaryota</taxon>
        <taxon>Metazoa</taxon>
        <taxon>Chordata</taxon>
        <taxon>Craniata</taxon>
        <taxon>Vertebrata</taxon>
        <taxon>Euteleostomi</taxon>
        <taxon>Actinopterygii</taxon>
        <taxon>Neopterygii</taxon>
        <taxon>Teleostei</taxon>
        <taxon>Anguilliformes</taxon>
        <taxon>Synaphobranchidae</taxon>
        <taxon>Synaphobranchus</taxon>
    </lineage>
</organism>
<dbReference type="PANTHER" id="PTHR33332">
    <property type="entry name" value="REVERSE TRANSCRIPTASE DOMAIN-CONTAINING PROTEIN"/>
    <property type="match status" value="1"/>
</dbReference>
<evidence type="ECO:0000313" key="3">
    <source>
        <dbReference type="Proteomes" id="UP001152622"/>
    </source>
</evidence>
<reference evidence="2" key="1">
    <citation type="journal article" date="2023" name="Science">
        <title>Genome structures resolve the early diversification of teleost fishes.</title>
        <authorList>
            <person name="Parey E."/>
            <person name="Louis A."/>
            <person name="Montfort J."/>
            <person name="Bouchez O."/>
            <person name="Roques C."/>
            <person name="Iampietro C."/>
            <person name="Lluch J."/>
            <person name="Castinel A."/>
            <person name="Donnadieu C."/>
            <person name="Desvignes T."/>
            <person name="Floi Bucao C."/>
            <person name="Jouanno E."/>
            <person name="Wen M."/>
            <person name="Mejri S."/>
            <person name="Dirks R."/>
            <person name="Jansen H."/>
            <person name="Henkel C."/>
            <person name="Chen W.J."/>
            <person name="Zahm M."/>
            <person name="Cabau C."/>
            <person name="Klopp C."/>
            <person name="Thompson A.W."/>
            <person name="Robinson-Rechavi M."/>
            <person name="Braasch I."/>
            <person name="Lecointre G."/>
            <person name="Bobe J."/>
            <person name="Postlethwait J.H."/>
            <person name="Berthelot C."/>
            <person name="Roest Crollius H."/>
            <person name="Guiguen Y."/>
        </authorList>
    </citation>
    <scope>NUCLEOTIDE SEQUENCE</scope>
    <source>
        <strain evidence="2">WJC10195</strain>
    </source>
</reference>
<dbReference type="CDD" id="cd01650">
    <property type="entry name" value="RT_nLTR_like"/>
    <property type="match status" value="1"/>
</dbReference>
<feature type="non-terminal residue" evidence="2">
    <location>
        <position position="1"/>
    </location>
</feature>
<dbReference type="AlphaFoldDB" id="A0A9Q1F8Y6"/>
<evidence type="ECO:0000313" key="2">
    <source>
        <dbReference type="EMBL" id="KAJ8353549.1"/>
    </source>
</evidence>
<proteinExistence type="predicted"/>
<sequence length="435" mass="47323">VRRNLCSLSPSSLAPCVTASLPPLKPFSQLPIDTAPDTLLTALSTSLNSLCPLVSRPTRPSPPCPWMSDALRTSRAGLRAAERMWRKSRDASELSSYQSLLAVFSTAVTAAKAITPDMLLFVTSLVNSSLTSGCFPSSFKRAHITPILKKPTLDPSNIQNYRPVSLLPFLSKTIERAVSNQLSSFFTQNNLLDPHQSGFRTGHSTETALLSVSEMLHAARAASLSSVLILLDLSAAFDTVDHSILLSSLSAAGIGGSALAWIESYLSERSSQVAWAGDTPLTPTPCARNLGVLMDNRLSLSENIAVVTRACRFFLYNIRRIRPFLTTHSTQLLVQAMVLSRLDYCNSLLAGLPASAIRPLQLIQNAAARLVFNLPRHSHVTPLLIDLHWLPVMARIKFKTLVLAFQAVRGSAPPYLQKLIRPYTPTRSLRSASSG</sequence>
<accession>A0A9Q1F8Y6</accession>